<keyword evidence="5" id="KW-0560">Oxidoreductase</keyword>
<dbReference type="EMBL" id="BPQI01000270">
    <property type="protein sequence ID" value="GJD59862.1"/>
    <property type="molecule type" value="Genomic_DNA"/>
</dbReference>
<dbReference type="FunFam" id="3.40.50.720:FF:000084">
    <property type="entry name" value="Short-chain dehydrogenase reductase"/>
    <property type="match status" value="1"/>
</dbReference>
<dbReference type="PANTHER" id="PTHR42879">
    <property type="entry name" value="3-OXOACYL-(ACYL-CARRIER-PROTEIN) REDUCTASE"/>
    <property type="match status" value="1"/>
</dbReference>
<dbReference type="OrthoDB" id="9804774at2"/>
<keyword evidence="7" id="KW-1185">Reference proteome</keyword>
<evidence type="ECO:0000313" key="4">
    <source>
        <dbReference type="EMBL" id="GJD59862.1"/>
    </source>
</evidence>
<dbReference type="GO" id="GO:0032787">
    <property type="term" value="P:monocarboxylic acid metabolic process"/>
    <property type="evidence" value="ECO:0007669"/>
    <property type="project" value="UniProtKB-ARBA"/>
</dbReference>
<evidence type="ECO:0000313" key="6">
    <source>
        <dbReference type="Proteomes" id="UP000401717"/>
    </source>
</evidence>
<evidence type="ECO:0000313" key="5">
    <source>
        <dbReference type="EMBL" id="VUF16099.1"/>
    </source>
</evidence>
<dbReference type="Gene3D" id="3.40.50.720">
    <property type="entry name" value="NAD(P)-binding Rossmann-like Domain"/>
    <property type="match status" value="1"/>
</dbReference>
<dbReference type="GO" id="GO:0016491">
    <property type="term" value="F:oxidoreductase activity"/>
    <property type="evidence" value="ECO:0007669"/>
    <property type="project" value="UniProtKB-KW"/>
</dbReference>
<feature type="domain" description="Ketoreductase" evidence="3">
    <location>
        <begin position="11"/>
        <end position="185"/>
    </location>
</feature>
<dbReference type="Pfam" id="PF00106">
    <property type="entry name" value="adh_short"/>
    <property type="match status" value="1"/>
</dbReference>
<dbReference type="CDD" id="cd05233">
    <property type="entry name" value="SDR_c"/>
    <property type="match status" value="1"/>
</dbReference>
<evidence type="ECO:0000259" key="3">
    <source>
        <dbReference type="SMART" id="SM00822"/>
    </source>
</evidence>
<dbReference type="InterPro" id="IPR057326">
    <property type="entry name" value="KR_dom"/>
</dbReference>
<dbReference type="RefSeq" id="WP_144769283.1">
    <property type="nucleotide sequence ID" value="NZ_BPQI01000270.1"/>
</dbReference>
<dbReference type="InterPro" id="IPR050259">
    <property type="entry name" value="SDR"/>
</dbReference>
<dbReference type="SUPFAM" id="SSF51735">
    <property type="entry name" value="NAD(P)-binding Rossmann-fold domains"/>
    <property type="match status" value="1"/>
</dbReference>
<dbReference type="PROSITE" id="PS00061">
    <property type="entry name" value="ADH_SHORT"/>
    <property type="match status" value="1"/>
</dbReference>
<protein>
    <submittedName>
        <fullName evidence="5">Ketoacyl reductase</fullName>
        <ecNumber evidence="5">1.3.1.-</ecNumber>
    </submittedName>
</protein>
<dbReference type="PRINTS" id="PR00081">
    <property type="entry name" value="GDHRDH"/>
</dbReference>
<accession>A0A564G6D5</accession>
<reference evidence="4" key="2">
    <citation type="journal article" date="2021" name="Front. Microbiol.">
        <title>Comprehensive Comparative Genomics and Phenotyping of Methylobacterium Species.</title>
        <authorList>
            <person name="Alessa O."/>
            <person name="Ogura Y."/>
            <person name="Fujitani Y."/>
            <person name="Takami H."/>
            <person name="Hayashi T."/>
            <person name="Sahin N."/>
            <person name="Tani A."/>
        </authorList>
    </citation>
    <scope>NUCLEOTIDE SEQUENCE</scope>
    <source>
        <strain evidence="4">DSM 22415</strain>
    </source>
</reference>
<evidence type="ECO:0000256" key="2">
    <source>
        <dbReference type="RuleBase" id="RU000363"/>
    </source>
</evidence>
<evidence type="ECO:0000313" key="7">
    <source>
        <dbReference type="Proteomes" id="UP001055303"/>
    </source>
</evidence>
<name>A0A564G6D5_9HYPH</name>
<dbReference type="SMART" id="SM00822">
    <property type="entry name" value="PKS_KR"/>
    <property type="match status" value="1"/>
</dbReference>
<dbReference type="InterPro" id="IPR002347">
    <property type="entry name" value="SDR_fam"/>
</dbReference>
<evidence type="ECO:0000256" key="1">
    <source>
        <dbReference type="ARBA" id="ARBA00006484"/>
    </source>
</evidence>
<dbReference type="EMBL" id="CABFVH010000095">
    <property type="protein sequence ID" value="VUF16099.1"/>
    <property type="molecule type" value="Genomic_DNA"/>
</dbReference>
<dbReference type="AlphaFoldDB" id="A0A564G6D5"/>
<reference evidence="4" key="3">
    <citation type="submission" date="2021-08" db="EMBL/GenBank/DDBJ databases">
        <authorList>
            <person name="Tani A."/>
            <person name="Ola A."/>
            <person name="Ogura Y."/>
            <person name="Katsura K."/>
            <person name="Hayashi T."/>
        </authorList>
    </citation>
    <scope>NUCLEOTIDE SEQUENCE</scope>
    <source>
        <strain evidence="4">DSM 22415</strain>
    </source>
</reference>
<dbReference type="PRINTS" id="PR00080">
    <property type="entry name" value="SDRFAMILY"/>
</dbReference>
<dbReference type="InterPro" id="IPR036291">
    <property type="entry name" value="NAD(P)-bd_dom_sf"/>
</dbReference>
<sequence>MQNPAHPSSTRHVLVTGGGRGIGRAIATAFKEDGATVSIIGRDRAALDAALATAVADRAYVADVTDPHAVEAAIREAEGVAPIEVLVANAGAAESAPFLKHDPALFRRMFDVNVVGVVNAVQAVLPGMLARKSGRIIAIASTAGLKGYAYVSAYSAAKHAAIGLVRSLALEVARDGITVNAVCPGFTDTDLVGESLERIMQSTGRDRAAALASLTKHNPQGRLVEPGEVADAARWLAGPGAGSVTGQAITVAGGEL</sequence>
<proteinExistence type="inferred from homology"/>
<reference evidence="5 6" key="1">
    <citation type="submission" date="2019-06" db="EMBL/GenBank/DDBJ databases">
        <authorList>
            <person name="Rodrigo-Torres L."/>
            <person name="Arahal R. D."/>
            <person name="Lucena T."/>
        </authorList>
    </citation>
    <scope>NUCLEOTIDE SEQUENCE [LARGE SCALE GENOMIC DNA]</scope>
    <source>
        <strain evidence="5 6">SW08-7</strain>
    </source>
</reference>
<comment type="similarity">
    <text evidence="1 2">Belongs to the short-chain dehydrogenases/reductases (SDR) family.</text>
</comment>
<dbReference type="PANTHER" id="PTHR42879:SF2">
    <property type="entry name" value="3-OXOACYL-[ACYL-CARRIER-PROTEIN] REDUCTASE FABG"/>
    <property type="match status" value="1"/>
</dbReference>
<dbReference type="Proteomes" id="UP000401717">
    <property type="component" value="Unassembled WGS sequence"/>
</dbReference>
<dbReference type="Proteomes" id="UP001055303">
    <property type="component" value="Unassembled WGS sequence"/>
</dbReference>
<gene>
    <name evidence="5" type="primary">actIII</name>
    <name evidence="4" type="ORF">IFDJLNFL_5793</name>
    <name evidence="5" type="ORF">MTDSW087_05850</name>
</gene>
<organism evidence="5 6">
    <name type="scientific">Methylobacterium dankookense</name>
    <dbReference type="NCBI Taxonomy" id="560405"/>
    <lineage>
        <taxon>Bacteria</taxon>
        <taxon>Pseudomonadati</taxon>
        <taxon>Pseudomonadota</taxon>
        <taxon>Alphaproteobacteria</taxon>
        <taxon>Hyphomicrobiales</taxon>
        <taxon>Methylobacteriaceae</taxon>
        <taxon>Methylobacterium</taxon>
    </lineage>
</organism>
<dbReference type="EC" id="1.3.1.-" evidence="5"/>
<dbReference type="InterPro" id="IPR020904">
    <property type="entry name" value="Sc_DH/Rdtase_CS"/>
</dbReference>